<dbReference type="AlphaFoldDB" id="A0A370NS75"/>
<dbReference type="Pfam" id="PF03992">
    <property type="entry name" value="ABM"/>
    <property type="match status" value="1"/>
</dbReference>
<dbReference type="InterPro" id="IPR011008">
    <property type="entry name" value="Dimeric_a/b-barrel"/>
</dbReference>
<comment type="caution">
    <text evidence="3">The sequence shown here is derived from an EMBL/GenBank/DDBJ whole genome shotgun (WGS) entry which is preliminary data.</text>
</comment>
<dbReference type="Proteomes" id="UP000255165">
    <property type="component" value="Unassembled WGS sequence"/>
</dbReference>
<evidence type="ECO:0000313" key="4">
    <source>
        <dbReference type="Proteomes" id="UP000255165"/>
    </source>
</evidence>
<dbReference type="Gene3D" id="3.30.70.100">
    <property type="match status" value="1"/>
</dbReference>
<dbReference type="InterPro" id="IPR007138">
    <property type="entry name" value="ABM_dom"/>
</dbReference>
<feature type="domain" description="ABM" evidence="2">
    <location>
        <begin position="13"/>
        <end position="85"/>
    </location>
</feature>
<dbReference type="InterPro" id="IPR038762">
    <property type="entry name" value="ABM_predict"/>
</dbReference>
<dbReference type="PANTHER" id="PTHR40057:SF1">
    <property type="entry name" value="SLR1162 PROTEIN"/>
    <property type="match status" value="1"/>
</dbReference>
<dbReference type="RefSeq" id="WP_115213410.1">
    <property type="nucleotide sequence ID" value="NZ_QKWJ01000027.1"/>
</dbReference>
<evidence type="ECO:0000256" key="1">
    <source>
        <dbReference type="SAM" id="Phobius"/>
    </source>
</evidence>
<keyword evidence="4" id="KW-1185">Reference proteome</keyword>
<feature type="transmembrane region" description="Helical" evidence="1">
    <location>
        <begin position="124"/>
        <end position="143"/>
    </location>
</feature>
<reference evidence="4" key="1">
    <citation type="submission" date="2018-06" db="EMBL/GenBank/DDBJ databases">
        <authorList>
            <person name="Feng T."/>
            <person name="Jeon C.O."/>
        </authorList>
    </citation>
    <scope>NUCLEOTIDE SEQUENCE [LARGE SCALE GENOMIC DNA]</scope>
    <source>
        <strain evidence="4">S23</strain>
    </source>
</reference>
<evidence type="ECO:0000259" key="2">
    <source>
        <dbReference type="Pfam" id="PF03992"/>
    </source>
</evidence>
<keyword evidence="1" id="KW-0472">Membrane</keyword>
<organism evidence="3 4">
    <name type="scientific">Cupriavidus lacunae</name>
    <dbReference type="NCBI Taxonomy" id="2666307"/>
    <lineage>
        <taxon>Bacteria</taxon>
        <taxon>Pseudomonadati</taxon>
        <taxon>Pseudomonadota</taxon>
        <taxon>Betaproteobacteria</taxon>
        <taxon>Burkholderiales</taxon>
        <taxon>Burkholderiaceae</taxon>
        <taxon>Cupriavidus</taxon>
    </lineage>
</organism>
<protein>
    <recommendedName>
        <fullName evidence="2">ABM domain-containing protein</fullName>
    </recommendedName>
</protein>
<dbReference type="EMBL" id="QKWJ01000027">
    <property type="protein sequence ID" value="RDK08388.1"/>
    <property type="molecule type" value="Genomic_DNA"/>
</dbReference>
<dbReference type="PANTHER" id="PTHR40057">
    <property type="entry name" value="SLR1162 PROTEIN"/>
    <property type="match status" value="1"/>
</dbReference>
<gene>
    <name evidence="3" type="ORF">DN412_21375</name>
</gene>
<evidence type="ECO:0000313" key="3">
    <source>
        <dbReference type="EMBL" id="RDK08388.1"/>
    </source>
</evidence>
<sequence>MNTTTFNPQEIVTSIIVHEVAPDDAEQYETWLADIRAACSKFSGYLSTDVVRPVGMSREYATIVRFADFKSLNAWMESDVRRQHIESMRPSLRQGDRYEIRTGLDFWFTPKNAPVKVPTAWKQWLITWSAILPLSIVVPWGVVPVLTRLGFAHDSFIDKAGVTAAIVFLMVYVVMPRYTRLVAHWLFK</sequence>
<accession>A0A370NS75</accession>
<keyword evidence="1" id="KW-0812">Transmembrane</keyword>
<dbReference type="SUPFAM" id="SSF54909">
    <property type="entry name" value="Dimeric alpha+beta barrel"/>
    <property type="match status" value="1"/>
</dbReference>
<proteinExistence type="predicted"/>
<name>A0A370NS75_9BURK</name>
<keyword evidence="1" id="KW-1133">Transmembrane helix</keyword>
<feature type="transmembrane region" description="Helical" evidence="1">
    <location>
        <begin position="155"/>
        <end position="175"/>
    </location>
</feature>